<keyword evidence="4" id="KW-1185">Reference proteome</keyword>
<organism evidence="3 4">
    <name type="scientific">Clytia hemisphaerica</name>
    <dbReference type="NCBI Taxonomy" id="252671"/>
    <lineage>
        <taxon>Eukaryota</taxon>
        <taxon>Metazoa</taxon>
        <taxon>Cnidaria</taxon>
        <taxon>Hydrozoa</taxon>
        <taxon>Hydroidolina</taxon>
        <taxon>Leptothecata</taxon>
        <taxon>Obeliida</taxon>
        <taxon>Clytiidae</taxon>
        <taxon>Clytia</taxon>
    </lineage>
</organism>
<name>A0A7M5WRY0_9CNID</name>
<dbReference type="InterPro" id="IPR036409">
    <property type="entry name" value="Aldolase_II/adducin_N_sf"/>
</dbReference>
<reference evidence="3" key="1">
    <citation type="submission" date="2021-01" db="UniProtKB">
        <authorList>
            <consortium name="EnsemblMetazoa"/>
        </authorList>
    </citation>
    <scope>IDENTIFICATION</scope>
</reference>
<feature type="domain" description="Class II aldolase/adducin N-terminal" evidence="2">
    <location>
        <begin position="53"/>
        <end position="244"/>
    </location>
</feature>
<sequence length="296" mass="33655">MLVTLRRGKTSKLTHNLPKRPQQRFKATTTLDIQNKSVNNEEEIWKENWKRRCELATAYRGLAKYNMHEGVCNHLSVKTPSLHTKGERQLMLTAPYGIYWTEVTPRHLVGVDLETGELVEGKEPPEITAQSIHMGIYAHARKKEINCIMHTHAMYTSILGTLQDPGIQMIHQTSTRFLNNVSYDQDFPLMANQTSNQEGERLGRVLGNKEVLMMGHHGLATVGKSVAMAFDLHYYFEKAAEIQVKALQTGQPLKLLSTEIAIDTHAQMVDCQEFTAHAHFDALQKTLEREYPSFLA</sequence>
<dbReference type="EnsemblMetazoa" id="CLYHEMT007932.1">
    <property type="protein sequence ID" value="CLYHEMP007932.1"/>
    <property type="gene ID" value="CLYHEMG007932"/>
</dbReference>
<evidence type="ECO:0000259" key="2">
    <source>
        <dbReference type="SMART" id="SM01007"/>
    </source>
</evidence>
<dbReference type="PANTHER" id="PTHR10672">
    <property type="entry name" value="ADDUCIN"/>
    <property type="match status" value="1"/>
</dbReference>
<dbReference type="InterPro" id="IPR001303">
    <property type="entry name" value="Aldolase_II/adducin_N"/>
</dbReference>
<dbReference type="SUPFAM" id="SSF53639">
    <property type="entry name" value="AraD/HMP-PK domain-like"/>
    <property type="match status" value="1"/>
</dbReference>
<comment type="similarity">
    <text evidence="1">Belongs to the aldolase class II family. Adducin subfamily.</text>
</comment>
<dbReference type="Pfam" id="PF00596">
    <property type="entry name" value="Aldolase_II"/>
    <property type="match status" value="1"/>
</dbReference>
<dbReference type="Proteomes" id="UP000594262">
    <property type="component" value="Unplaced"/>
</dbReference>
<evidence type="ECO:0000256" key="1">
    <source>
        <dbReference type="ARBA" id="ARBA00006274"/>
    </source>
</evidence>
<dbReference type="OrthoDB" id="3238794at2759"/>
<protein>
    <recommendedName>
        <fullName evidence="2">Class II aldolase/adducin N-terminal domain-containing protein</fullName>
    </recommendedName>
</protein>
<evidence type="ECO:0000313" key="4">
    <source>
        <dbReference type="Proteomes" id="UP000594262"/>
    </source>
</evidence>
<dbReference type="GeneID" id="136811237"/>
<dbReference type="GO" id="GO:0005886">
    <property type="term" value="C:plasma membrane"/>
    <property type="evidence" value="ECO:0007669"/>
    <property type="project" value="UniProtKB-SubCell"/>
</dbReference>
<proteinExistence type="inferred from homology"/>
<dbReference type="PANTHER" id="PTHR10672:SF21">
    <property type="entry name" value="CLASS II ALDOLASE_ADDUCIN N-TERMINAL DOMAIN-CONTAINING PROTEIN"/>
    <property type="match status" value="1"/>
</dbReference>
<dbReference type="Gene3D" id="3.40.225.10">
    <property type="entry name" value="Class II aldolase/adducin N-terminal domain"/>
    <property type="match status" value="1"/>
</dbReference>
<dbReference type="InterPro" id="IPR051017">
    <property type="entry name" value="Aldolase-II_Adducin_sf"/>
</dbReference>
<accession>A0A7M5WRY0</accession>
<dbReference type="AlphaFoldDB" id="A0A7M5WRY0"/>
<dbReference type="GO" id="GO:0005856">
    <property type="term" value="C:cytoskeleton"/>
    <property type="evidence" value="ECO:0007669"/>
    <property type="project" value="TreeGrafter"/>
</dbReference>
<evidence type="ECO:0000313" key="3">
    <source>
        <dbReference type="EnsemblMetazoa" id="CLYHEMP007932.1"/>
    </source>
</evidence>
<dbReference type="SMART" id="SM01007">
    <property type="entry name" value="Aldolase_II"/>
    <property type="match status" value="1"/>
</dbReference>
<dbReference type="RefSeq" id="XP_066923951.1">
    <property type="nucleotide sequence ID" value="XM_067067850.1"/>
</dbReference>
<dbReference type="GO" id="GO:0051015">
    <property type="term" value="F:actin filament binding"/>
    <property type="evidence" value="ECO:0007669"/>
    <property type="project" value="TreeGrafter"/>
</dbReference>